<dbReference type="PANTHER" id="PTHR42085:SF1">
    <property type="entry name" value="F-BOX DOMAIN-CONTAINING PROTEIN"/>
    <property type="match status" value="1"/>
</dbReference>
<dbReference type="AlphaFoldDB" id="A0A6A6ZGU3"/>
<proteinExistence type="predicted"/>
<accession>A0A6A6ZGU3</accession>
<dbReference type="OrthoDB" id="3801356at2759"/>
<evidence type="ECO:0000313" key="1">
    <source>
        <dbReference type="EMBL" id="KAF2820342.1"/>
    </source>
</evidence>
<keyword evidence="2" id="KW-1185">Reference proteome</keyword>
<dbReference type="PANTHER" id="PTHR42085">
    <property type="entry name" value="F-BOX DOMAIN-CONTAINING PROTEIN"/>
    <property type="match status" value="1"/>
</dbReference>
<name>A0A6A6ZGU3_9PLEO</name>
<dbReference type="Proteomes" id="UP000799424">
    <property type="component" value="Unassembled WGS sequence"/>
</dbReference>
<reference evidence="1" key="1">
    <citation type="journal article" date="2020" name="Stud. Mycol.">
        <title>101 Dothideomycetes genomes: a test case for predicting lifestyles and emergence of pathogens.</title>
        <authorList>
            <person name="Haridas S."/>
            <person name="Albert R."/>
            <person name="Binder M."/>
            <person name="Bloem J."/>
            <person name="Labutti K."/>
            <person name="Salamov A."/>
            <person name="Andreopoulos B."/>
            <person name="Baker S."/>
            <person name="Barry K."/>
            <person name="Bills G."/>
            <person name="Bluhm B."/>
            <person name="Cannon C."/>
            <person name="Castanera R."/>
            <person name="Culley D."/>
            <person name="Daum C."/>
            <person name="Ezra D."/>
            <person name="Gonzalez J."/>
            <person name="Henrissat B."/>
            <person name="Kuo A."/>
            <person name="Liang C."/>
            <person name="Lipzen A."/>
            <person name="Lutzoni F."/>
            <person name="Magnuson J."/>
            <person name="Mondo S."/>
            <person name="Nolan M."/>
            <person name="Ohm R."/>
            <person name="Pangilinan J."/>
            <person name="Park H.-J."/>
            <person name="Ramirez L."/>
            <person name="Alfaro M."/>
            <person name="Sun H."/>
            <person name="Tritt A."/>
            <person name="Yoshinaga Y."/>
            <person name="Zwiers L.-H."/>
            <person name="Turgeon B."/>
            <person name="Goodwin S."/>
            <person name="Spatafora J."/>
            <person name="Crous P."/>
            <person name="Grigoriev I."/>
        </authorList>
    </citation>
    <scope>NUCLEOTIDE SEQUENCE</scope>
    <source>
        <strain evidence="1">CBS 113818</strain>
    </source>
</reference>
<evidence type="ECO:0000313" key="2">
    <source>
        <dbReference type="Proteomes" id="UP000799424"/>
    </source>
</evidence>
<organism evidence="1 2">
    <name type="scientific">Ophiobolus disseminans</name>
    <dbReference type="NCBI Taxonomy" id="1469910"/>
    <lineage>
        <taxon>Eukaryota</taxon>
        <taxon>Fungi</taxon>
        <taxon>Dikarya</taxon>
        <taxon>Ascomycota</taxon>
        <taxon>Pezizomycotina</taxon>
        <taxon>Dothideomycetes</taxon>
        <taxon>Pleosporomycetidae</taxon>
        <taxon>Pleosporales</taxon>
        <taxon>Pleosporineae</taxon>
        <taxon>Phaeosphaeriaceae</taxon>
        <taxon>Ophiobolus</taxon>
    </lineage>
</organism>
<protein>
    <submittedName>
        <fullName evidence="1">Uncharacterized protein</fullName>
    </submittedName>
</protein>
<sequence>MATQHVSALLSLVPELRNNIYATLINCGAGFIDENGPNDSVEVFDLSYYVLDGPYCRAAFKRAYLPGLALFRFCRLIHEEAASTFYTIFENHDINGRFIGRTITRWITALGHNARLLRKVELDVGRVCPGNCPSLHYAWSDSVLWPQDILEVGLILSPIWCNKLTALDVKFVSVAKIMSSCYAVVGLPPESNGFHLTGLNDILKTLLRDKPDIAKYRRTIGSIGIKRDGSGGVVVFWTTNSDGKWDFTRRAPTCHRESKSFYTDYVRLFESNDDEPFQWLGREAPNLASLKRSLQFKILRYALTAKSYYTINVDTGKDYRTLTALLEVCKEWRYVYDTYSYYNSHNLEIVHTASRGGLRDFSMLARLLQTTFRRYPPSSDVDSDFRAWPFDSYTSFRLSIVFAVAASSSLREVRFNATNLIKAICMVTEHLDITVILQSASGETAWASKTFTLRRMRQDALQAWSISRTDAEEQCPDIWMDGMGDVVEVVNDPNLEAVVDVDVDRKE</sequence>
<dbReference type="EMBL" id="MU006241">
    <property type="protein sequence ID" value="KAF2820342.1"/>
    <property type="molecule type" value="Genomic_DNA"/>
</dbReference>
<gene>
    <name evidence="1" type="ORF">CC86DRAFT_471438</name>
</gene>
<dbReference type="InterPro" id="IPR038883">
    <property type="entry name" value="AN11006-like"/>
</dbReference>